<evidence type="ECO:0000313" key="2">
    <source>
        <dbReference type="EMBL" id="RQJ66359.1"/>
    </source>
</evidence>
<dbReference type="Proteomes" id="UP000283829">
    <property type="component" value="Unassembled WGS sequence"/>
</dbReference>
<name>A0A1V3SLA3_NEIME</name>
<accession>A0A1V3SLA3</accession>
<organism evidence="2 4">
    <name type="scientific">Neisseria meningitidis</name>
    <dbReference type="NCBI Taxonomy" id="487"/>
    <lineage>
        <taxon>Bacteria</taxon>
        <taxon>Pseudomonadati</taxon>
        <taxon>Pseudomonadota</taxon>
        <taxon>Betaproteobacteria</taxon>
        <taxon>Neisseriales</taxon>
        <taxon>Neisseriaceae</taxon>
        <taxon>Neisseria</taxon>
    </lineage>
</organism>
<evidence type="ECO:0000313" key="1">
    <source>
        <dbReference type="EMBL" id="PBJ89207.1"/>
    </source>
</evidence>
<gene>
    <name evidence="1" type="ORF">CNQ34_01760</name>
    <name evidence="2" type="ORF">COI09_07235</name>
</gene>
<dbReference type="EMBL" id="NTLY01000001">
    <property type="protein sequence ID" value="PBJ89207.1"/>
    <property type="molecule type" value="Genomic_DNA"/>
</dbReference>
<reference evidence="1" key="3">
    <citation type="submission" date="2017-09" db="EMBL/GenBank/DDBJ databases">
        <authorList>
            <person name="Kretz C."/>
            <person name="Retchless A."/>
            <person name="Wang X."/>
        </authorList>
    </citation>
    <scope>NUCLEOTIDE SEQUENCE</scope>
    <source>
        <strain evidence="1">M26503</strain>
    </source>
</reference>
<proteinExistence type="predicted"/>
<reference evidence="2 4" key="2">
    <citation type="submission" date="2017-09" db="EMBL/GenBank/DDBJ databases">
        <title>Phenotypic and genotypic characterization of Colombian isolates of Neisseria meningitidis recovered from invasive disease.</title>
        <authorList>
            <person name="Duarte C."/>
            <person name="Gabastou J.M."/>
            <person name="Moreno J."/>
        </authorList>
    </citation>
    <scope>NUCLEOTIDE SEQUENCE [LARGE SCALE GENOMIC DNA]</scope>
    <source>
        <strain evidence="2 4">INS-Nm1124</strain>
    </source>
</reference>
<sequence length="38" mass="4456">MPSESHFRRSDGIFAPFVYKPLKSLYTQNPFNIKQTPL</sequence>
<protein>
    <submittedName>
        <fullName evidence="2">Uncharacterized protein</fullName>
    </submittedName>
</protein>
<evidence type="ECO:0000313" key="4">
    <source>
        <dbReference type="Proteomes" id="UP000283829"/>
    </source>
</evidence>
<dbReference type="Proteomes" id="UP000217930">
    <property type="component" value="Unassembled WGS sequence"/>
</dbReference>
<dbReference type="AlphaFoldDB" id="A0A1V3SLA3"/>
<reference evidence="1 3" key="1">
    <citation type="journal article" date="2017" name="Clin. Infect. Dis.">
        <title>Increased Risk for Meningococcal Disease among Men who have Sex with Men in the United States, 2012-2015.</title>
        <authorList>
            <person name="Folaranmi T.A."/>
            <person name="Kretz C.B."/>
            <person name="Kamiya H."/>
            <person name="MacNeil J.R."/>
            <person name="Whaley M.J."/>
            <person name="Blain A."/>
            <person name="Antwi M."/>
            <person name="Dorsinville M."/>
            <person name="Pacilli M."/>
            <person name="Smith S."/>
            <person name="Civen R."/>
            <person name="Ngo V."/>
            <person name="Winter K."/>
            <person name="Harriman K."/>
            <person name="Wang X."/>
            <person name="Bowen V.B."/>
            <person name="Patel M."/>
            <person name="Martin S."/>
            <person name="Misegades L."/>
            <person name="Meyer S.A."/>
        </authorList>
    </citation>
    <scope>NUCLEOTIDE SEQUENCE [LARGE SCALE GENOMIC DNA]</scope>
    <source>
        <strain evidence="1 3">M26503</strain>
    </source>
</reference>
<comment type="caution">
    <text evidence="2">The sequence shown here is derived from an EMBL/GenBank/DDBJ whole genome shotgun (WGS) entry which is preliminary data.</text>
</comment>
<evidence type="ECO:0000313" key="3">
    <source>
        <dbReference type="Proteomes" id="UP000217930"/>
    </source>
</evidence>
<dbReference type="EMBL" id="NWXB01000011">
    <property type="protein sequence ID" value="RQJ66359.1"/>
    <property type="molecule type" value="Genomic_DNA"/>
</dbReference>